<dbReference type="Proteomes" id="UP000468687">
    <property type="component" value="Unassembled WGS sequence"/>
</dbReference>
<evidence type="ECO:0000256" key="3">
    <source>
        <dbReference type="ARBA" id="ARBA00022989"/>
    </source>
</evidence>
<reference evidence="7 8" key="1">
    <citation type="journal article" date="2014" name="Int. J. Syst. Evol. Microbiol.">
        <title>Nocardioides zeae sp. nov., isolated from the stem of Zea mays.</title>
        <authorList>
            <person name="Glaeser S.P."/>
            <person name="McInroy J.A."/>
            <person name="Busse H.J."/>
            <person name="Kampfer P."/>
        </authorList>
    </citation>
    <scope>NUCLEOTIDE SEQUENCE [LARGE SCALE GENOMIC DNA]</scope>
    <source>
        <strain evidence="7 8">JCM 30728</strain>
    </source>
</reference>
<evidence type="ECO:0000259" key="6">
    <source>
        <dbReference type="PROSITE" id="PS50850"/>
    </source>
</evidence>
<feature type="transmembrane region" description="Helical" evidence="5">
    <location>
        <begin position="327"/>
        <end position="350"/>
    </location>
</feature>
<feature type="transmembrane region" description="Helical" evidence="5">
    <location>
        <begin position="77"/>
        <end position="95"/>
    </location>
</feature>
<evidence type="ECO:0000256" key="2">
    <source>
        <dbReference type="ARBA" id="ARBA00022692"/>
    </source>
</evidence>
<evidence type="ECO:0000313" key="7">
    <source>
        <dbReference type="EMBL" id="NEN79741.1"/>
    </source>
</evidence>
<feature type="transmembrane region" description="Helical" evidence="5">
    <location>
        <begin position="292"/>
        <end position="315"/>
    </location>
</feature>
<protein>
    <submittedName>
        <fullName evidence="7">YbfB/YjiJ family MFS transporter</fullName>
    </submittedName>
</protein>
<name>A0A6P0HM96_9ACTN</name>
<evidence type="ECO:0000256" key="4">
    <source>
        <dbReference type="ARBA" id="ARBA00023136"/>
    </source>
</evidence>
<comment type="caution">
    <text evidence="7">The sequence shown here is derived from an EMBL/GenBank/DDBJ whole genome shotgun (WGS) entry which is preliminary data.</text>
</comment>
<dbReference type="RefSeq" id="WP_163773281.1">
    <property type="nucleotide sequence ID" value="NZ_JAAGXA010000011.1"/>
</dbReference>
<dbReference type="InterPro" id="IPR010645">
    <property type="entry name" value="MFS_4"/>
</dbReference>
<dbReference type="GO" id="GO:0022857">
    <property type="term" value="F:transmembrane transporter activity"/>
    <property type="evidence" value="ECO:0007669"/>
    <property type="project" value="InterPro"/>
</dbReference>
<dbReference type="PANTHER" id="PTHR23537">
    <property type="match status" value="1"/>
</dbReference>
<dbReference type="PROSITE" id="PS50850">
    <property type="entry name" value="MFS"/>
    <property type="match status" value="1"/>
</dbReference>
<keyword evidence="2 5" id="KW-0812">Transmembrane</keyword>
<dbReference type="Gene3D" id="1.20.1250.20">
    <property type="entry name" value="MFS general substrate transporter like domains"/>
    <property type="match status" value="2"/>
</dbReference>
<sequence length="395" mass="39646">MTLATRRARVIATAFCGMAVTISFGRFSIGLLVPGIRESLDETYAAVGLLASINLAGYVAGLLAIPRLARRTSHVRLVAWGLLIATLGMLIAAAAQELAVLAAGVALTGVASAFGWISGAAATIEVSSEDNRGRTLGIIGTANGAGIIVAAVLAEVAVRSGVTGGWRAVWVCQAALGAASCVLAFRTPSPRPAGVTTPRAPLRGLMLMTLGYALFGLGVAWFTTWYIAGATSRASMNGSLAWLALGMGALAGGLVLGRAGDRWGHGLVLGGNQLVACLAALVMAASGTHPTLVVVAGFLFGSVMSGAGSLVPTILATTIAAPRVGEAFTGLTLVFAAAQVLAPPAGGAVLDHVPHGFAVLFTACAVVFLLSGAAFLAHSSPHPGERTARTTSGLS</sequence>
<proteinExistence type="predicted"/>
<feature type="transmembrane region" description="Helical" evidence="5">
    <location>
        <begin position="240"/>
        <end position="259"/>
    </location>
</feature>
<dbReference type="AlphaFoldDB" id="A0A6P0HM96"/>
<evidence type="ECO:0000256" key="1">
    <source>
        <dbReference type="ARBA" id="ARBA00004651"/>
    </source>
</evidence>
<feature type="transmembrane region" description="Helical" evidence="5">
    <location>
        <begin position="205"/>
        <end position="228"/>
    </location>
</feature>
<dbReference type="InterPro" id="IPR036259">
    <property type="entry name" value="MFS_trans_sf"/>
</dbReference>
<keyword evidence="3 5" id="KW-1133">Transmembrane helix</keyword>
<dbReference type="GO" id="GO:0005886">
    <property type="term" value="C:plasma membrane"/>
    <property type="evidence" value="ECO:0007669"/>
    <property type="project" value="UniProtKB-SubCell"/>
</dbReference>
<feature type="transmembrane region" description="Helical" evidence="5">
    <location>
        <begin position="356"/>
        <end position="377"/>
    </location>
</feature>
<evidence type="ECO:0000256" key="5">
    <source>
        <dbReference type="SAM" id="Phobius"/>
    </source>
</evidence>
<keyword evidence="4 5" id="KW-0472">Membrane</keyword>
<feature type="transmembrane region" description="Helical" evidence="5">
    <location>
        <begin position="266"/>
        <end position="286"/>
    </location>
</feature>
<feature type="transmembrane region" description="Helical" evidence="5">
    <location>
        <begin position="136"/>
        <end position="158"/>
    </location>
</feature>
<accession>A0A6P0HM96</accession>
<gene>
    <name evidence="7" type="ORF">G3T38_15820</name>
</gene>
<keyword evidence="8" id="KW-1185">Reference proteome</keyword>
<feature type="transmembrane region" description="Helical" evidence="5">
    <location>
        <begin position="44"/>
        <end position="65"/>
    </location>
</feature>
<dbReference type="EMBL" id="JAAGXA010000011">
    <property type="protein sequence ID" value="NEN79741.1"/>
    <property type="molecule type" value="Genomic_DNA"/>
</dbReference>
<feature type="transmembrane region" description="Helical" evidence="5">
    <location>
        <begin position="12"/>
        <end position="32"/>
    </location>
</feature>
<feature type="transmembrane region" description="Helical" evidence="5">
    <location>
        <begin position="164"/>
        <end position="185"/>
    </location>
</feature>
<dbReference type="PANTHER" id="PTHR23537:SF1">
    <property type="entry name" value="SUGAR TRANSPORTER"/>
    <property type="match status" value="1"/>
</dbReference>
<organism evidence="7 8">
    <name type="scientific">Nocardioides zeae</name>
    <dbReference type="NCBI Taxonomy" id="1457234"/>
    <lineage>
        <taxon>Bacteria</taxon>
        <taxon>Bacillati</taxon>
        <taxon>Actinomycetota</taxon>
        <taxon>Actinomycetes</taxon>
        <taxon>Propionibacteriales</taxon>
        <taxon>Nocardioidaceae</taxon>
        <taxon>Nocardioides</taxon>
    </lineage>
</organism>
<evidence type="ECO:0000313" key="8">
    <source>
        <dbReference type="Proteomes" id="UP000468687"/>
    </source>
</evidence>
<dbReference type="Pfam" id="PF06779">
    <property type="entry name" value="MFS_4"/>
    <property type="match status" value="1"/>
</dbReference>
<dbReference type="SUPFAM" id="SSF103473">
    <property type="entry name" value="MFS general substrate transporter"/>
    <property type="match status" value="1"/>
</dbReference>
<feature type="transmembrane region" description="Helical" evidence="5">
    <location>
        <begin position="101"/>
        <end position="124"/>
    </location>
</feature>
<feature type="domain" description="Major facilitator superfamily (MFS) profile" evidence="6">
    <location>
        <begin position="9"/>
        <end position="382"/>
    </location>
</feature>
<dbReference type="InterPro" id="IPR020846">
    <property type="entry name" value="MFS_dom"/>
</dbReference>
<comment type="subcellular location">
    <subcellularLocation>
        <location evidence="1">Cell membrane</location>
        <topology evidence="1">Multi-pass membrane protein</topology>
    </subcellularLocation>
</comment>